<dbReference type="Gene3D" id="3.30.565.10">
    <property type="entry name" value="Histidine kinase-like ATPase, C-terminal domain"/>
    <property type="match status" value="1"/>
</dbReference>
<evidence type="ECO:0000256" key="4">
    <source>
        <dbReference type="ARBA" id="ARBA00022679"/>
    </source>
</evidence>
<keyword evidence="12" id="KW-1185">Reference proteome</keyword>
<keyword evidence="3 6" id="KW-0597">Phosphoprotein</keyword>
<gene>
    <name evidence="11" type="ORF">HGRIS_005174</name>
</gene>
<dbReference type="Pfam" id="PF02518">
    <property type="entry name" value="HATPase_c"/>
    <property type="match status" value="1"/>
</dbReference>
<dbReference type="Pfam" id="PF00512">
    <property type="entry name" value="HisKA"/>
    <property type="match status" value="1"/>
</dbReference>
<dbReference type="SMART" id="SM00387">
    <property type="entry name" value="HATPase_c"/>
    <property type="match status" value="1"/>
</dbReference>
<comment type="caution">
    <text evidence="11">The sequence shown here is derived from an EMBL/GenBank/DDBJ whole genome shotgun (WGS) entry which is preliminary data.</text>
</comment>
<dbReference type="PANTHER" id="PTHR43047:SF66">
    <property type="entry name" value="HISKA"/>
    <property type="match status" value="1"/>
</dbReference>
<feature type="transmembrane region" description="Helical" evidence="8">
    <location>
        <begin position="332"/>
        <end position="350"/>
    </location>
</feature>
<keyword evidence="4" id="KW-0808">Transferase</keyword>
<evidence type="ECO:0000256" key="5">
    <source>
        <dbReference type="ARBA" id="ARBA00022777"/>
    </source>
</evidence>
<feature type="domain" description="Response regulatory" evidence="10">
    <location>
        <begin position="940"/>
        <end position="1099"/>
    </location>
</feature>
<dbReference type="InterPro" id="IPR004358">
    <property type="entry name" value="Sig_transdc_His_kin-like_C"/>
</dbReference>
<comment type="catalytic activity">
    <reaction evidence="1">
        <text>ATP + protein L-histidine = ADP + protein N-phospho-L-histidine.</text>
        <dbReference type="EC" id="2.7.13.3"/>
    </reaction>
</comment>
<dbReference type="InterPro" id="IPR011006">
    <property type="entry name" value="CheY-like_superfamily"/>
</dbReference>
<dbReference type="PRINTS" id="PR00344">
    <property type="entry name" value="BCTRLSENSOR"/>
</dbReference>
<dbReference type="EC" id="2.7.13.3" evidence="2"/>
<dbReference type="PANTHER" id="PTHR43047">
    <property type="entry name" value="TWO-COMPONENT HISTIDINE PROTEIN KINASE"/>
    <property type="match status" value="1"/>
</dbReference>
<feature type="compositionally biased region" description="Basic and acidic residues" evidence="7">
    <location>
        <begin position="609"/>
        <end position="626"/>
    </location>
</feature>
<dbReference type="Proteomes" id="UP001556367">
    <property type="component" value="Unassembled WGS sequence"/>
</dbReference>
<feature type="transmembrane region" description="Helical" evidence="8">
    <location>
        <begin position="210"/>
        <end position="233"/>
    </location>
</feature>
<accession>A0ABR3JE81</accession>
<protein>
    <recommendedName>
        <fullName evidence="2">histidine kinase</fullName>
        <ecNumber evidence="2">2.7.13.3</ecNumber>
    </recommendedName>
</protein>
<dbReference type="InterPro" id="IPR003594">
    <property type="entry name" value="HATPase_dom"/>
</dbReference>
<feature type="transmembrane region" description="Helical" evidence="8">
    <location>
        <begin position="270"/>
        <end position="295"/>
    </location>
</feature>
<evidence type="ECO:0000256" key="6">
    <source>
        <dbReference type="PROSITE-ProRule" id="PRU00169"/>
    </source>
</evidence>
<dbReference type="SUPFAM" id="SSF47384">
    <property type="entry name" value="Homodimeric domain of signal transducing histidine kinase"/>
    <property type="match status" value="1"/>
</dbReference>
<dbReference type="CDD" id="cd00082">
    <property type="entry name" value="HisKA"/>
    <property type="match status" value="1"/>
</dbReference>
<dbReference type="Pfam" id="PF00072">
    <property type="entry name" value="Response_reg"/>
    <property type="match status" value="1"/>
</dbReference>
<evidence type="ECO:0000256" key="3">
    <source>
        <dbReference type="ARBA" id="ARBA00022553"/>
    </source>
</evidence>
<evidence type="ECO:0000256" key="1">
    <source>
        <dbReference type="ARBA" id="ARBA00000085"/>
    </source>
</evidence>
<dbReference type="InterPro" id="IPR036890">
    <property type="entry name" value="HATPase_C_sf"/>
</dbReference>
<feature type="region of interest" description="Disordered" evidence="7">
    <location>
        <begin position="88"/>
        <end position="117"/>
    </location>
</feature>
<feature type="transmembrane region" description="Helical" evidence="8">
    <location>
        <begin position="307"/>
        <end position="325"/>
    </location>
</feature>
<feature type="region of interest" description="Disordered" evidence="7">
    <location>
        <begin position="865"/>
        <end position="886"/>
    </location>
</feature>
<sequence>MFSLSRWPHKHGSLADVSSSTTPDSLFAVKALHDDDVMRSAGHANEPIDSLPVPVQHPVSAARSRRWLEPPVFSNFWPRAKTILRLSSTPPASDVRSRFEESNASTPDEADEKEGKDGVDEIVVNRTWHDGSMPLIFDDEEKAPEKTATPHPLHVTPAQQPEWRRKKPGHLEICARWLQEWFMDFFSSRFYKPSEEAQFKNEVWRMQKRLAFWAAVFMIVNWILACVFIPKPIVMADKIFYYAVGPLVTLPMLPLVLVDFPIKHPIMWQFYLCFSMWSWSFYQVLFSFLCGYYGVPQGSFSCGTKDFLIMFYYTSALQTIALFGMSLKRFPAAIGATTFFVFSSALILNFKLSWIKNSINFVVYEAALIYMHYQREHAERRLYTLRETLKQQFKATQKAQVNERKAADSKRRLTSYVFHEVRVPLNTALLAVQNMEASGMITKRLEIEFTALEGSLSMMSKVLNDVLDFNRMDSGKFESVHRPYLFHQVMLSMFIPLRLAAEARQLEFITDLDPNIDMVARRAMYEAMGKSETEVEQLLEEESQSASASWGTVVGDETRLRQIITNLASNACKFTPAGGKLRISTKLIWPPPPSGPLASTPVKEERFAHAAESRHSLTLDRAETGDRPISQPSPPRNGSLAASQHLDDLRPRSADHAYTMRKHMDEAYKPLDRVVVRIEVSDTGWGIHRRDLTEAKLFSAFNQTEQGRQQGGKGTGLGLALVRQIVTLSGGRLGVKSKVNEGSTFWVELPLGVGARALDTPISPLPRSVVPALRVEGLPLGSMALNDAGAAVPRSSSAGTHDQDAAVRRSLQLAAVPAHPVSSVLDNIVDQGDRGNLASFNALPQLEAGEASGRAGPHMEISLPSSQLQSLGHPPSSFPPEAATGPTTSKLVERTIAAETVKILHETASFSAESSSFQPIPQGAKPSLADDDGLRGCGLRVLVVDDDALTRKLMHRMLTRIGCDVSTADNGEVAVGMILESDIAVKADGGEDEGVVPQQAKMNLATDISPAAASSSSGSREVPRRWRYDVVFMDNQMPVMSGLDAVRKLRRLGRTDFVVGVTGNALLGDQNEYLAAGVDKVLTKPVLERSLRQMLLLAQARRKPHVELEQPP</sequence>
<evidence type="ECO:0000259" key="10">
    <source>
        <dbReference type="PROSITE" id="PS50110"/>
    </source>
</evidence>
<feature type="region of interest" description="Disordered" evidence="7">
    <location>
        <begin position="1"/>
        <end position="20"/>
    </location>
</feature>
<keyword evidence="8" id="KW-0472">Membrane</keyword>
<dbReference type="EMBL" id="JASNQZ010000008">
    <property type="protein sequence ID" value="KAL0954019.1"/>
    <property type="molecule type" value="Genomic_DNA"/>
</dbReference>
<feature type="region of interest" description="Disordered" evidence="7">
    <location>
        <begin position="609"/>
        <end position="651"/>
    </location>
</feature>
<keyword evidence="8" id="KW-1133">Transmembrane helix</keyword>
<dbReference type="SMART" id="SM00448">
    <property type="entry name" value="REC"/>
    <property type="match status" value="1"/>
</dbReference>
<evidence type="ECO:0000313" key="12">
    <source>
        <dbReference type="Proteomes" id="UP001556367"/>
    </source>
</evidence>
<dbReference type="InterPro" id="IPR001789">
    <property type="entry name" value="Sig_transdc_resp-reg_receiver"/>
</dbReference>
<keyword evidence="5" id="KW-0418">Kinase</keyword>
<evidence type="ECO:0000256" key="7">
    <source>
        <dbReference type="SAM" id="MobiDB-lite"/>
    </source>
</evidence>
<keyword evidence="8" id="KW-0812">Transmembrane</keyword>
<dbReference type="PROSITE" id="PS50110">
    <property type="entry name" value="RESPONSE_REGULATORY"/>
    <property type="match status" value="1"/>
</dbReference>
<evidence type="ECO:0000256" key="8">
    <source>
        <dbReference type="SAM" id="Phobius"/>
    </source>
</evidence>
<dbReference type="Gene3D" id="1.10.287.130">
    <property type="match status" value="1"/>
</dbReference>
<evidence type="ECO:0000259" key="9">
    <source>
        <dbReference type="PROSITE" id="PS50109"/>
    </source>
</evidence>
<evidence type="ECO:0000256" key="2">
    <source>
        <dbReference type="ARBA" id="ARBA00012438"/>
    </source>
</evidence>
<feature type="transmembrane region" description="Helical" evidence="8">
    <location>
        <begin position="239"/>
        <end position="258"/>
    </location>
</feature>
<feature type="region of interest" description="Disordered" evidence="7">
    <location>
        <begin position="585"/>
        <end position="604"/>
    </location>
</feature>
<dbReference type="Gene3D" id="3.40.50.2300">
    <property type="match status" value="1"/>
</dbReference>
<dbReference type="SUPFAM" id="SSF55874">
    <property type="entry name" value="ATPase domain of HSP90 chaperone/DNA topoisomerase II/histidine kinase"/>
    <property type="match status" value="1"/>
</dbReference>
<feature type="domain" description="Histidine kinase" evidence="9">
    <location>
        <begin position="416"/>
        <end position="753"/>
    </location>
</feature>
<proteinExistence type="predicted"/>
<dbReference type="SUPFAM" id="SSF52172">
    <property type="entry name" value="CheY-like"/>
    <property type="match status" value="1"/>
</dbReference>
<evidence type="ECO:0000313" key="11">
    <source>
        <dbReference type="EMBL" id="KAL0954019.1"/>
    </source>
</evidence>
<dbReference type="InterPro" id="IPR003661">
    <property type="entry name" value="HisK_dim/P_dom"/>
</dbReference>
<dbReference type="InterPro" id="IPR036097">
    <property type="entry name" value="HisK_dim/P_sf"/>
</dbReference>
<organism evidence="11 12">
    <name type="scientific">Hohenbuehelia grisea</name>
    <dbReference type="NCBI Taxonomy" id="104357"/>
    <lineage>
        <taxon>Eukaryota</taxon>
        <taxon>Fungi</taxon>
        <taxon>Dikarya</taxon>
        <taxon>Basidiomycota</taxon>
        <taxon>Agaricomycotina</taxon>
        <taxon>Agaricomycetes</taxon>
        <taxon>Agaricomycetidae</taxon>
        <taxon>Agaricales</taxon>
        <taxon>Pleurotineae</taxon>
        <taxon>Pleurotaceae</taxon>
        <taxon>Hohenbuehelia</taxon>
    </lineage>
</organism>
<name>A0ABR3JE81_9AGAR</name>
<dbReference type="InterPro" id="IPR005467">
    <property type="entry name" value="His_kinase_dom"/>
</dbReference>
<feature type="modified residue" description="4-aspartylphosphate" evidence="6">
    <location>
        <position position="1034"/>
    </location>
</feature>
<reference evidence="12" key="1">
    <citation type="submission" date="2024-06" db="EMBL/GenBank/DDBJ databases">
        <title>Multi-omics analyses provide insights into the biosynthesis of the anticancer antibiotic pleurotin in Hohenbuehelia grisea.</title>
        <authorList>
            <person name="Weaver J.A."/>
            <person name="Alberti F."/>
        </authorList>
    </citation>
    <scope>NUCLEOTIDE SEQUENCE [LARGE SCALE GENOMIC DNA]</scope>
    <source>
        <strain evidence="12">T-177</strain>
    </source>
</reference>
<dbReference type="PROSITE" id="PS50109">
    <property type="entry name" value="HIS_KIN"/>
    <property type="match status" value="1"/>
</dbReference>
<dbReference type="CDD" id="cd17546">
    <property type="entry name" value="REC_hyHK_CKI1_RcsC-like"/>
    <property type="match status" value="1"/>
</dbReference>
<dbReference type="SMART" id="SM00388">
    <property type="entry name" value="HisKA"/>
    <property type="match status" value="1"/>
</dbReference>